<evidence type="ECO:0000313" key="2">
    <source>
        <dbReference type="Proteomes" id="UP000824533"/>
    </source>
</evidence>
<sequence length="465" mass="51708">MEGGGSLEPRTKREVCTTIGKNSDGLCAKKYNPTSSNDAVAFSLAATLCPLYTLGHDIEPMCICPLDLFFSNCSLAASTDRLIIQYGLIKTIDNKKLHIVVTDGRPFWQRRVVQDFKKNSRGGLDSQLDPVGGAGIGNLFKLKAMFNNWQLFFNPNIDNANSFIKKYDRKYAHEKEVSMRKAIFKQNIRLVKETNRRNLGYKLTINHFADRTPEEMKKYRGLHRRPEGKIGTIPFPYTESRLKEVASDLPVEYDARIYGLVSTVKNQEECGSCWTFGTTAAAEGALAKSNGGKLITLANQALVDCAWPFGAAGCDGGTDNAAYEWMQEYGLPTEAEYGPYANRDGFCHIKNMTKTYPIKGFTDVTPNSIGALKVALVNHGPLSVSIDADPISFNLYSSGIYYESTCDPRSLNHEVTLVGYGEKDGETFWIIRNSWGPQWGIDGYMHISSRENACGITTEPTYVVF</sequence>
<dbReference type="EMBL" id="CM034392">
    <property type="protein sequence ID" value="KAJ0180369.1"/>
    <property type="molecule type" value="Genomic_DNA"/>
</dbReference>
<name>A0ACC1D9D0_9NEOP</name>
<accession>A0ACC1D9D0</accession>
<gene>
    <name evidence="1" type="ORF">K1T71_003773</name>
</gene>
<keyword evidence="2" id="KW-1185">Reference proteome</keyword>
<comment type="caution">
    <text evidence="1">The sequence shown here is derived from an EMBL/GenBank/DDBJ whole genome shotgun (WGS) entry which is preliminary data.</text>
</comment>
<evidence type="ECO:0000313" key="1">
    <source>
        <dbReference type="EMBL" id="KAJ0180369.1"/>
    </source>
</evidence>
<reference evidence="1 2" key="1">
    <citation type="journal article" date="2021" name="Front. Genet.">
        <title>Chromosome-Level Genome Assembly Reveals Significant Gene Expansion in the Toll and IMD Signaling Pathways of Dendrolimus kikuchii.</title>
        <authorList>
            <person name="Zhou J."/>
            <person name="Wu P."/>
            <person name="Xiong Z."/>
            <person name="Liu N."/>
            <person name="Zhao N."/>
            <person name="Ji M."/>
            <person name="Qiu Y."/>
            <person name="Yang B."/>
        </authorList>
    </citation>
    <scope>NUCLEOTIDE SEQUENCE [LARGE SCALE GENOMIC DNA]</scope>
    <source>
        <strain evidence="1">Ann1</strain>
    </source>
</reference>
<dbReference type="Proteomes" id="UP000824533">
    <property type="component" value="Linkage Group LG06"/>
</dbReference>
<organism evidence="1 2">
    <name type="scientific">Dendrolimus kikuchii</name>
    <dbReference type="NCBI Taxonomy" id="765133"/>
    <lineage>
        <taxon>Eukaryota</taxon>
        <taxon>Metazoa</taxon>
        <taxon>Ecdysozoa</taxon>
        <taxon>Arthropoda</taxon>
        <taxon>Hexapoda</taxon>
        <taxon>Insecta</taxon>
        <taxon>Pterygota</taxon>
        <taxon>Neoptera</taxon>
        <taxon>Endopterygota</taxon>
        <taxon>Lepidoptera</taxon>
        <taxon>Glossata</taxon>
        <taxon>Ditrysia</taxon>
        <taxon>Bombycoidea</taxon>
        <taxon>Lasiocampidae</taxon>
        <taxon>Dendrolimus</taxon>
    </lineage>
</organism>
<protein>
    <submittedName>
        <fullName evidence="1">Uncharacterized protein</fullName>
    </submittedName>
</protein>
<proteinExistence type="predicted"/>